<evidence type="ECO:0000259" key="2">
    <source>
        <dbReference type="PROSITE" id="PS51820"/>
    </source>
</evidence>
<feature type="domain" description="PA14" evidence="2">
    <location>
        <begin position="249"/>
        <end position="385"/>
    </location>
</feature>
<reference evidence="3 4" key="1">
    <citation type="submission" date="2020-03" db="EMBL/GenBank/DDBJ databases">
        <title>Cyclobacterium plantarum sp. nov., a marine bacterium isolated from a coastal-marine wetland.</title>
        <authorList>
            <person name="Sanchez-Porro C."/>
            <person name="Ventosa A."/>
            <person name="Amoozegar M."/>
        </authorList>
    </citation>
    <scope>NUCLEOTIDE SEQUENCE [LARGE SCALE GENOMIC DNA]</scope>
    <source>
        <strain evidence="3 4">GBPx2</strain>
    </source>
</reference>
<feature type="chain" id="PRO_5045853552" evidence="1">
    <location>
        <begin position="28"/>
        <end position="610"/>
    </location>
</feature>
<dbReference type="Gene3D" id="2.60.120.380">
    <property type="match status" value="1"/>
</dbReference>
<dbReference type="RefSeq" id="WP_166143724.1">
    <property type="nucleotide sequence ID" value="NZ_JAANYN010000002.1"/>
</dbReference>
<evidence type="ECO:0000313" key="4">
    <source>
        <dbReference type="Proteomes" id="UP000649799"/>
    </source>
</evidence>
<keyword evidence="4" id="KW-1185">Reference proteome</keyword>
<accession>A0ABX0H3T3</accession>
<evidence type="ECO:0000256" key="1">
    <source>
        <dbReference type="SAM" id="SignalP"/>
    </source>
</evidence>
<name>A0ABX0H3T3_9BACT</name>
<dbReference type="InterPro" id="IPR010496">
    <property type="entry name" value="AL/BT2_dom"/>
</dbReference>
<dbReference type="Gene3D" id="2.60.120.560">
    <property type="entry name" value="Exo-inulinase, domain 1"/>
    <property type="match status" value="1"/>
</dbReference>
<sequence length="610" mass="67262">MIKFISFKQICGWLSAGFFIFSLQVQAQELFSFENFDGFEKPGKTWAIVGDVQADIHQTGQLAVDKGQGILANIPTQKNKGEDLFTKASFGDMDLEVDYLVAKGSNSGIYLQGMYEIQILDSWGKAIPSSGDNGGIYERWDDSKPDGQQGYQGYAPRQNASKAPGLWQNLKVSFQAARFDAQNNKIENAKILSVVLNGVKIHEDVELFGPTRGAMAAKEMARGPIRIQGDHGAVAFRNLRITAYDKALPGIKDITYDLYKGRFEEVPDFSKLTPERSGQMEKLTANIRGADEQFLIRYKAFLEVESDGMLKFNLSAPGGAGALSVGDEQVIAASMGNLSGELELTAGKHPVEILYAKVQDWVQPGIGLEVSGPGIRPVQLSDRTFTSSSGPDPILVDPKDRPVLRSFMDIPDGQRVTHAVSVGSPYKVHYTYDMDQGNLVQVWKGGFLNATPMWNSRGDGSSRPMGAITRFGTPALPIARLQSLEQSWPVDTLGTGYKVHGYKILSNDHHLQFMFEGFGAEVADELEILADGKGLKRNLTIKNARENTYVRLANGDQIVDLGEGLFVIGDKSYYLKLENPDQFKAEIRSIDGKKELLIPARENMAYFLLF</sequence>
<dbReference type="EMBL" id="JAANYN010000002">
    <property type="protein sequence ID" value="NHE56142.1"/>
    <property type="molecule type" value="Genomic_DNA"/>
</dbReference>
<dbReference type="PROSITE" id="PS51820">
    <property type="entry name" value="PA14"/>
    <property type="match status" value="1"/>
</dbReference>
<organism evidence="3 4">
    <name type="scientific">Cyclobacterium plantarum</name>
    <dbReference type="NCBI Taxonomy" id="2716263"/>
    <lineage>
        <taxon>Bacteria</taxon>
        <taxon>Pseudomonadati</taxon>
        <taxon>Bacteroidota</taxon>
        <taxon>Cytophagia</taxon>
        <taxon>Cytophagales</taxon>
        <taxon>Cyclobacteriaceae</taxon>
        <taxon>Cyclobacterium</taxon>
    </lineage>
</organism>
<protein>
    <submittedName>
        <fullName evidence="3">DUF1080 domain-containing protein</fullName>
    </submittedName>
</protein>
<dbReference type="Pfam" id="PF06439">
    <property type="entry name" value="3keto-disac_hyd"/>
    <property type="match status" value="1"/>
</dbReference>
<proteinExistence type="predicted"/>
<keyword evidence="1" id="KW-0732">Signal</keyword>
<comment type="caution">
    <text evidence="3">The sequence shown here is derived from an EMBL/GenBank/DDBJ whole genome shotgun (WGS) entry which is preliminary data.</text>
</comment>
<feature type="signal peptide" evidence="1">
    <location>
        <begin position="1"/>
        <end position="27"/>
    </location>
</feature>
<evidence type="ECO:0000313" key="3">
    <source>
        <dbReference type="EMBL" id="NHE56142.1"/>
    </source>
</evidence>
<dbReference type="Proteomes" id="UP000649799">
    <property type="component" value="Unassembled WGS sequence"/>
</dbReference>
<dbReference type="InterPro" id="IPR037524">
    <property type="entry name" value="PA14/GLEYA"/>
</dbReference>
<gene>
    <name evidence="3" type="ORF">G9Q97_04860</name>
</gene>